<accession>A0AAD7PTA5</accession>
<protein>
    <submittedName>
        <fullName evidence="1">BEST plant protein match is: (TAIR:plant.1) protein</fullName>
    </submittedName>
</protein>
<dbReference type="AlphaFoldDB" id="A0AAD7PTA5"/>
<evidence type="ECO:0000313" key="1">
    <source>
        <dbReference type="EMBL" id="KAJ7967451.1"/>
    </source>
</evidence>
<gene>
    <name evidence="1" type="ORF">O6P43_011710</name>
</gene>
<proteinExistence type="predicted"/>
<reference evidence="1" key="1">
    <citation type="journal article" date="2023" name="Science">
        <title>Elucidation of the pathway for biosynthesis of saponin adjuvants from the soapbark tree.</title>
        <authorList>
            <person name="Reed J."/>
            <person name="Orme A."/>
            <person name="El-Demerdash A."/>
            <person name="Owen C."/>
            <person name="Martin L.B.B."/>
            <person name="Misra R.C."/>
            <person name="Kikuchi S."/>
            <person name="Rejzek M."/>
            <person name="Martin A.C."/>
            <person name="Harkess A."/>
            <person name="Leebens-Mack J."/>
            <person name="Louveau T."/>
            <person name="Stephenson M.J."/>
            <person name="Osbourn A."/>
        </authorList>
    </citation>
    <scope>NUCLEOTIDE SEQUENCE</scope>
    <source>
        <strain evidence="1">S10</strain>
    </source>
</reference>
<dbReference type="KEGG" id="qsa:O6P43_011710"/>
<evidence type="ECO:0000313" key="2">
    <source>
        <dbReference type="Proteomes" id="UP001163823"/>
    </source>
</evidence>
<keyword evidence="2" id="KW-1185">Reference proteome</keyword>
<name>A0AAD7PTA5_QUISA</name>
<comment type="caution">
    <text evidence="1">The sequence shown here is derived from an EMBL/GenBank/DDBJ whole genome shotgun (WGS) entry which is preliminary data.</text>
</comment>
<organism evidence="1 2">
    <name type="scientific">Quillaja saponaria</name>
    <name type="common">Soap bark tree</name>
    <dbReference type="NCBI Taxonomy" id="32244"/>
    <lineage>
        <taxon>Eukaryota</taxon>
        <taxon>Viridiplantae</taxon>
        <taxon>Streptophyta</taxon>
        <taxon>Embryophyta</taxon>
        <taxon>Tracheophyta</taxon>
        <taxon>Spermatophyta</taxon>
        <taxon>Magnoliopsida</taxon>
        <taxon>eudicotyledons</taxon>
        <taxon>Gunneridae</taxon>
        <taxon>Pentapetalae</taxon>
        <taxon>rosids</taxon>
        <taxon>fabids</taxon>
        <taxon>Fabales</taxon>
        <taxon>Quillajaceae</taxon>
        <taxon>Quillaja</taxon>
    </lineage>
</organism>
<sequence>MDPRISFSNDFVDTQHAIKHENTYREAPVSSDFEFSARNYNMTPADEVFFKGMLLPIKNKTTLRDELLVGDDYEDVPQSVPKSSSRWKERFSFSRAVSKKDKSGGGTLHRIVEEKRPSFVHEDAPIRKEKLEFIFEGSLN</sequence>
<dbReference type="Proteomes" id="UP001163823">
    <property type="component" value="Chromosome 5"/>
</dbReference>
<dbReference type="EMBL" id="JARAOO010000005">
    <property type="protein sequence ID" value="KAJ7967451.1"/>
    <property type="molecule type" value="Genomic_DNA"/>
</dbReference>
<dbReference type="PANTHER" id="PTHR31722:SF62">
    <property type="entry name" value="EMB|CAB62433.1"/>
    <property type="match status" value="1"/>
</dbReference>
<dbReference type="PANTHER" id="PTHR31722">
    <property type="entry name" value="OS06G0675200 PROTEIN"/>
    <property type="match status" value="1"/>
</dbReference>